<name>Q49903_MYCLR</name>
<proteinExistence type="predicted"/>
<dbReference type="AlphaFoldDB" id="Q49903"/>
<dbReference type="EMBL" id="U00022">
    <property type="protein sequence ID" value="AAA17325.1"/>
    <property type="molecule type" value="Genomic_DNA"/>
</dbReference>
<accession>Q49903</accession>
<reference evidence="1" key="2">
    <citation type="submission" date="1994-03" db="EMBL/GenBank/DDBJ databases">
        <authorList>
            <person name="Robison K."/>
        </authorList>
    </citation>
    <scope>NUCLEOTIDE SEQUENCE</scope>
</reference>
<dbReference type="PIR" id="S73026">
    <property type="entry name" value="S73026"/>
</dbReference>
<protein>
    <submittedName>
        <fullName evidence="1">L308_C1_151</fullName>
    </submittedName>
</protein>
<organism evidence="1">
    <name type="scientific">Mycobacterium leprae</name>
    <dbReference type="NCBI Taxonomy" id="1769"/>
    <lineage>
        <taxon>Bacteria</taxon>
        <taxon>Bacillati</taxon>
        <taxon>Actinomycetota</taxon>
        <taxon>Actinomycetes</taxon>
        <taxon>Mycobacteriales</taxon>
        <taxon>Mycobacteriaceae</taxon>
        <taxon>Mycobacterium</taxon>
    </lineage>
</organism>
<evidence type="ECO:0000313" key="1">
    <source>
        <dbReference type="EMBL" id="AAA17325.1"/>
    </source>
</evidence>
<reference evidence="1" key="1">
    <citation type="submission" date="1994-01" db="EMBL/GenBank/DDBJ databases">
        <authorList>
            <person name="Smith D.R."/>
        </authorList>
    </citation>
    <scope>NUCLEOTIDE SEQUENCE</scope>
</reference>
<sequence length="167" mass="16326">MPSAAASSAVPATDLLRLSVLMDAMANSTLMMLAGRCRPCGSRAAMTAPLFRSATSHASAERSPGTGGVSGAVTIPQLFSAAPPTGLGGTASGIGGLPVWGTSDESTAGGVDTWYGHVAGPALGPAFGSACPTGTAVGRSSATGPTIAKTAAARHAVERKKDIVCAE</sequence>